<comment type="caution">
    <text evidence="1">The sequence shown here is derived from an EMBL/GenBank/DDBJ whole genome shotgun (WGS) entry which is preliminary data.</text>
</comment>
<reference evidence="1" key="1">
    <citation type="submission" date="2022-09" db="EMBL/GenBank/DDBJ databases">
        <title>Intensive care unit water sources are persistently colonized with multi-drug resistant bacteria and are the site of extensive horizontal gene transfer of antibiotic resistance genes.</title>
        <authorList>
            <person name="Diorio-Toth L."/>
        </authorList>
    </citation>
    <scope>NUCLEOTIDE SEQUENCE</scope>
    <source>
        <strain evidence="1">GD03676</strain>
    </source>
</reference>
<proteinExistence type="predicted"/>
<accession>A0AA42WA86</accession>
<sequence>MPDFTPYADFAAAASAAGRGARAWSAHAGLIPAAPAAISPVVSPVVFAIVSAVVSPPASPPAGVVSGVHPPLAVVFG</sequence>
<dbReference type="AlphaFoldDB" id="A0AA42WA86"/>
<organism evidence="1 2">
    <name type="scientific">Achromobacter marplatensis</name>
    <dbReference type="NCBI Taxonomy" id="470868"/>
    <lineage>
        <taxon>Bacteria</taxon>
        <taxon>Pseudomonadati</taxon>
        <taxon>Pseudomonadota</taxon>
        <taxon>Betaproteobacteria</taxon>
        <taxon>Burkholderiales</taxon>
        <taxon>Alcaligenaceae</taxon>
        <taxon>Achromobacter</taxon>
    </lineage>
</organism>
<evidence type="ECO:0000313" key="2">
    <source>
        <dbReference type="Proteomes" id="UP001161276"/>
    </source>
</evidence>
<dbReference type="EMBL" id="JAOCKG010000002">
    <property type="protein sequence ID" value="MDH2049914.1"/>
    <property type="molecule type" value="Genomic_DNA"/>
</dbReference>
<dbReference type="RefSeq" id="WP_006227447.1">
    <property type="nucleotide sequence ID" value="NZ_ALJE01000045.1"/>
</dbReference>
<evidence type="ECO:0000313" key="1">
    <source>
        <dbReference type="EMBL" id="MDH2049914.1"/>
    </source>
</evidence>
<name>A0AA42WA86_9BURK</name>
<gene>
    <name evidence="1" type="ORF">N5K24_05885</name>
</gene>
<protein>
    <submittedName>
        <fullName evidence="1">Uncharacterized protein</fullName>
    </submittedName>
</protein>
<dbReference type="Proteomes" id="UP001161276">
    <property type="component" value="Unassembled WGS sequence"/>
</dbReference>